<evidence type="ECO:0000313" key="4">
    <source>
        <dbReference type="Proteomes" id="UP001358586"/>
    </source>
</evidence>
<dbReference type="InterPro" id="IPR025836">
    <property type="entry name" value="Zn_knuckle_CX2CX4HX4C"/>
</dbReference>
<accession>A0ABR0NI09</accession>
<dbReference type="Proteomes" id="UP001358586">
    <property type="component" value="Chromosome 10"/>
</dbReference>
<dbReference type="Pfam" id="PF14111">
    <property type="entry name" value="DUF4283"/>
    <property type="match status" value="1"/>
</dbReference>
<dbReference type="PANTHER" id="PTHR31286">
    <property type="entry name" value="GLYCINE-RICH CELL WALL STRUCTURAL PROTEIN 1.8-LIKE"/>
    <property type="match status" value="1"/>
</dbReference>
<dbReference type="InterPro" id="IPR040256">
    <property type="entry name" value="At4g02000-like"/>
</dbReference>
<gene>
    <name evidence="3" type="ORF">PVK06_035890</name>
</gene>
<evidence type="ECO:0000259" key="2">
    <source>
        <dbReference type="Pfam" id="PF14392"/>
    </source>
</evidence>
<comment type="caution">
    <text evidence="3">The sequence shown here is derived from an EMBL/GenBank/DDBJ whole genome shotgun (WGS) entry which is preliminary data.</text>
</comment>
<evidence type="ECO:0008006" key="5">
    <source>
        <dbReference type="Google" id="ProtNLM"/>
    </source>
</evidence>
<name>A0ABR0NI09_GOSAR</name>
<evidence type="ECO:0000313" key="3">
    <source>
        <dbReference type="EMBL" id="KAK5794651.1"/>
    </source>
</evidence>
<reference evidence="3 4" key="1">
    <citation type="submission" date="2023-03" db="EMBL/GenBank/DDBJ databases">
        <title>WGS of Gossypium arboreum.</title>
        <authorList>
            <person name="Yu D."/>
        </authorList>
    </citation>
    <scope>NUCLEOTIDE SEQUENCE [LARGE SCALE GENOMIC DNA]</scope>
    <source>
        <tissue evidence="3">Leaf</tissue>
    </source>
</reference>
<feature type="domain" description="DUF4283" evidence="1">
    <location>
        <begin position="34"/>
        <end position="110"/>
    </location>
</feature>
<dbReference type="InterPro" id="IPR025558">
    <property type="entry name" value="DUF4283"/>
</dbReference>
<sequence>MVEDINALLERLKFSEEESVQVISNNIKNNLQGFESWVVGKIMAEEKPNRKAMYRVFKSLWFTKEEVNFVALKVGDIILKFVCLEDRSRILNLMPWLFDNCLFSMMPFVKDKDIDTYEFNMSPFWLRVYNVPLEYIDCQTVLDVGKVIGELVAIDWKDRNRGWIEFIRLKIKINTSKPLRRIVKLVGRNGVEIMCVLNHERLPDFCYLCSLIGHTTKRCRNKVEGPKSNVLDLQYGS</sequence>
<evidence type="ECO:0000259" key="1">
    <source>
        <dbReference type="Pfam" id="PF14111"/>
    </source>
</evidence>
<organism evidence="3 4">
    <name type="scientific">Gossypium arboreum</name>
    <name type="common">Tree cotton</name>
    <name type="synonym">Gossypium nanking</name>
    <dbReference type="NCBI Taxonomy" id="29729"/>
    <lineage>
        <taxon>Eukaryota</taxon>
        <taxon>Viridiplantae</taxon>
        <taxon>Streptophyta</taxon>
        <taxon>Embryophyta</taxon>
        <taxon>Tracheophyta</taxon>
        <taxon>Spermatophyta</taxon>
        <taxon>Magnoliopsida</taxon>
        <taxon>eudicotyledons</taxon>
        <taxon>Gunneridae</taxon>
        <taxon>Pentapetalae</taxon>
        <taxon>rosids</taxon>
        <taxon>malvids</taxon>
        <taxon>Malvales</taxon>
        <taxon>Malvaceae</taxon>
        <taxon>Malvoideae</taxon>
        <taxon>Gossypium</taxon>
    </lineage>
</organism>
<dbReference type="Pfam" id="PF14392">
    <property type="entry name" value="zf-CCHC_4"/>
    <property type="match status" value="1"/>
</dbReference>
<keyword evidence="4" id="KW-1185">Reference proteome</keyword>
<dbReference type="PANTHER" id="PTHR31286:SF178">
    <property type="entry name" value="DUF4283 DOMAIN-CONTAINING PROTEIN"/>
    <property type="match status" value="1"/>
</dbReference>
<dbReference type="EMBL" id="JARKNE010000010">
    <property type="protein sequence ID" value="KAK5794651.1"/>
    <property type="molecule type" value="Genomic_DNA"/>
</dbReference>
<protein>
    <recommendedName>
        <fullName evidence="5">CCHC-type domain-containing protein</fullName>
    </recommendedName>
</protein>
<feature type="domain" description="Zinc knuckle CX2CX4HX4C" evidence="2">
    <location>
        <begin position="175"/>
        <end position="220"/>
    </location>
</feature>
<proteinExistence type="predicted"/>